<dbReference type="InterPro" id="IPR036046">
    <property type="entry name" value="Acylphosphatase-like_dom_sf"/>
</dbReference>
<name>A0ABU9N772_9FLAO</name>
<dbReference type="Pfam" id="PF04940">
    <property type="entry name" value="BLUF"/>
    <property type="match status" value="1"/>
</dbReference>
<evidence type="ECO:0000313" key="2">
    <source>
        <dbReference type="EMBL" id="MEM0542390.1"/>
    </source>
</evidence>
<evidence type="ECO:0000259" key="1">
    <source>
        <dbReference type="PROSITE" id="PS50925"/>
    </source>
</evidence>
<protein>
    <submittedName>
        <fullName evidence="2">BLUF domain-containing protein</fullName>
    </submittedName>
</protein>
<comment type="caution">
    <text evidence="2">The sequence shown here is derived from an EMBL/GenBank/DDBJ whole genome shotgun (WGS) entry which is preliminary data.</text>
</comment>
<gene>
    <name evidence="2" type="ORF">WFZ85_07155</name>
</gene>
<dbReference type="RefSeq" id="WP_342695610.1">
    <property type="nucleotide sequence ID" value="NZ_JBCGDO010000007.1"/>
</dbReference>
<dbReference type="Gene3D" id="3.30.70.100">
    <property type="match status" value="1"/>
</dbReference>
<dbReference type="SUPFAM" id="SSF54975">
    <property type="entry name" value="Acylphosphatase/BLUF domain-like"/>
    <property type="match status" value="1"/>
</dbReference>
<accession>A0ABU9N772</accession>
<dbReference type="InterPro" id="IPR007024">
    <property type="entry name" value="BLUF_domain"/>
</dbReference>
<dbReference type="SMART" id="SM01034">
    <property type="entry name" value="BLUF"/>
    <property type="match status" value="1"/>
</dbReference>
<proteinExistence type="predicted"/>
<dbReference type="Proteomes" id="UP001460072">
    <property type="component" value="Unassembled WGS sequence"/>
</dbReference>
<dbReference type="PROSITE" id="PS50925">
    <property type="entry name" value="BLUF"/>
    <property type="match status" value="1"/>
</dbReference>
<keyword evidence="3" id="KW-1185">Reference proteome</keyword>
<dbReference type="EMBL" id="JBCGDO010000007">
    <property type="protein sequence ID" value="MEM0542390.1"/>
    <property type="molecule type" value="Genomic_DNA"/>
</dbReference>
<organism evidence="2 3">
    <name type="scientific">Flavobacterium aureirubrum</name>
    <dbReference type="NCBI Taxonomy" id="3133147"/>
    <lineage>
        <taxon>Bacteria</taxon>
        <taxon>Pseudomonadati</taxon>
        <taxon>Bacteroidota</taxon>
        <taxon>Flavobacteriia</taxon>
        <taxon>Flavobacteriales</taxon>
        <taxon>Flavobacteriaceae</taxon>
        <taxon>Flavobacterium</taxon>
    </lineage>
</organism>
<feature type="domain" description="BLUF" evidence="1">
    <location>
        <begin position="1"/>
        <end position="92"/>
    </location>
</feature>
<sequence>MYELVYMSSGTKFLLEEDIRGLLQKSRQYNLEHNITGILLYIDGDFLQILEGNKNDVYNLFSKIQTDTRHKGIIVVHEGKKVARQFNEWTMGFHSSSYKEITAITGLNDISKNNLQNIGNKKALLLLNTFVKSHSNRIY</sequence>
<reference evidence="2 3" key="1">
    <citation type="submission" date="2024-03" db="EMBL/GenBank/DDBJ databases">
        <title>Two novel species of the genus Flavobacterium exhibiting potentially degradation of complex polysaccharides.</title>
        <authorList>
            <person name="Lian X."/>
        </authorList>
    </citation>
    <scope>NUCLEOTIDE SEQUENCE [LARGE SCALE GENOMIC DNA]</scope>
    <source>
        <strain evidence="3">j3</strain>
    </source>
</reference>
<evidence type="ECO:0000313" key="3">
    <source>
        <dbReference type="Proteomes" id="UP001460072"/>
    </source>
</evidence>